<dbReference type="Gene3D" id="3.10.580.10">
    <property type="entry name" value="CBS-domain"/>
    <property type="match status" value="2"/>
</dbReference>
<dbReference type="PROSITE" id="PS51371">
    <property type="entry name" value="CBS"/>
    <property type="match status" value="4"/>
</dbReference>
<dbReference type="PANTHER" id="PTHR46663">
    <property type="entry name" value="DIGUANYLATE CYCLASE DGCT-RELATED"/>
    <property type="match status" value="1"/>
</dbReference>
<gene>
    <name evidence="5" type="ORF">DPQ33_06100</name>
</gene>
<accession>A0A7M3MG75</accession>
<dbReference type="CDD" id="cd09836">
    <property type="entry name" value="CBS_pair_arch"/>
    <property type="match status" value="1"/>
</dbReference>
<dbReference type="SMART" id="SM00091">
    <property type="entry name" value="PAS"/>
    <property type="match status" value="1"/>
</dbReference>
<feature type="domain" description="CBS" evidence="4">
    <location>
        <begin position="44"/>
        <end position="100"/>
    </location>
</feature>
<dbReference type="Gene3D" id="3.30.70.270">
    <property type="match status" value="1"/>
</dbReference>
<keyword evidence="1" id="KW-0129">CBS domain</keyword>
<dbReference type="PANTHER" id="PTHR46663:SF3">
    <property type="entry name" value="SLL0267 PROTEIN"/>
    <property type="match status" value="1"/>
</dbReference>
<dbReference type="CDD" id="cd00130">
    <property type="entry name" value="PAS"/>
    <property type="match status" value="1"/>
</dbReference>
<dbReference type="FunFam" id="3.30.70.270:FF:000001">
    <property type="entry name" value="Diguanylate cyclase domain protein"/>
    <property type="match status" value="1"/>
</dbReference>
<keyword evidence="6" id="KW-1185">Reference proteome</keyword>
<name>A0A7M3MG75_9BACT</name>
<dbReference type="PROSITE" id="PS50887">
    <property type="entry name" value="GGDEF"/>
    <property type="match status" value="1"/>
</dbReference>
<dbReference type="InterPro" id="IPR000014">
    <property type="entry name" value="PAS"/>
</dbReference>
<dbReference type="OrthoDB" id="9790367at2"/>
<protein>
    <recommendedName>
        <fullName evidence="7">Diguanylate cyclase</fullName>
    </recommendedName>
</protein>
<dbReference type="InterPro" id="IPR000160">
    <property type="entry name" value="GGDEF_dom"/>
</dbReference>
<organism evidence="5 6">
    <name type="scientific">Oceanidesulfovibrio indonesiensis</name>
    <dbReference type="NCBI Taxonomy" id="54767"/>
    <lineage>
        <taxon>Bacteria</taxon>
        <taxon>Pseudomonadati</taxon>
        <taxon>Thermodesulfobacteriota</taxon>
        <taxon>Desulfovibrionia</taxon>
        <taxon>Desulfovibrionales</taxon>
        <taxon>Desulfovibrionaceae</taxon>
        <taxon>Oceanidesulfovibrio</taxon>
    </lineage>
</organism>
<dbReference type="InterPro" id="IPR029787">
    <property type="entry name" value="Nucleotide_cyclase"/>
</dbReference>
<feature type="domain" description="GGDEF" evidence="3">
    <location>
        <begin position="477"/>
        <end position="613"/>
    </location>
</feature>
<dbReference type="SMART" id="SM00267">
    <property type="entry name" value="GGDEF"/>
    <property type="match status" value="1"/>
</dbReference>
<evidence type="ECO:0000313" key="5">
    <source>
        <dbReference type="EMBL" id="TVM18323.1"/>
    </source>
</evidence>
<feature type="domain" description="PAS" evidence="2">
    <location>
        <begin position="318"/>
        <end position="391"/>
    </location>
</feature>
<dbReference type="EMBL" id="QMIE01000004">
    <property type="protein sequence ID" value="TVM18323.1"/>
    <property type="molecule type" value="Genomic_DNA"/>
</dbReference>
<proteinExistence type="predicted"/>
<dbReference type="CDD" id="cd01949">
    <property type="entry name" value="GGDEF"/>
    <property type="match status" value="1"/>
</dbReference>
<feature type="domain" description="CBS" evidence="4">
    <location>
        <begin position="239"/>
        <end position="296"/>
    </location>
</feature>
<evidence type="ECO:0008006" key="7">
    <source>
        <dbReference type="Google" id="ProtNLM"/>
    </source>
</evidence>
<dbReference type="Pfam" id="PF00990">
    <property type="entry name" value="GGDEF"/>
    <property type="match status" value="1"/>
</dbReference>
<feature type="domain" description="CBS" evidence="4">
    <location>
        <begin position="109"/>
        <end position="167"/>
    </location>
</feature>
<dbReference type="NCBIfam" id="TIGR00254">
    <property type="entry name" value="GGDEF"/>
    <property type="match status" value="1"/>
</dbReference>
<dbReference type="SUPFAM" id="SSF54631">
    <property type="entry name" value="CBS-domain pair"/>
    <property type="match status" value="2"/>
</dbReference>
<dbReference type="InterPro" id="IPR043128">
    <property type="entry name" value="Rev_trsase/Diguanyl_cyclase"/>
</dbReference>
<dbReference type="InterPro" id="IPR035965">
    <property type="entry name" value="PAS-like_dom_sf"/>
</dbReference>
<dbReference type="SUPFAM" id="SSF55073">
    <property type="entry name" value="Nucleotide cyclase"/>
    <property type="match status" value="1"/>
</dbReference>
<dbReference type="Pfam" id="PF00571">
    <property type="entry name" value="CBS"/>
    <property type="match status" value="4"/>
</dbReference>
<dbReference type="SUPFAM" id="SSF55785">
    <property type="entry name" value="PYP-like sensor domain (PAS domain)"/>
    <property type="match status" value="1"/>
</dbReference>
<dbReference type="InterPro" id="IPR046342">
    <property type="entry name" value="CBS_dom_sf"/>
</dbReference>
<dbReference type="NCBIfam" id="TIGR00229">
    <property type="entry name" value="sensory_box"/>
    <property type="match status" value="1"/>
</dbReference>
<dbReference type="SMART" id="SM00116">
    <property type="entry name" value="CBS"/>
    <property type="match status" value="4"/>
</dbReference>
<dbReference type="Proteomes" id="UP000448292">
    <property type="component" value="Unassembled WGS sequence"/>
</dbReference>
<dbReference type="InterPro" id="IPR013656">
    <property type="entry name" value="PAS_4"/>
</dbReference>
<sequence>MHNPVASGLRPARFRCLRGRRCRWLAAGGPRDLLMVKDTIERIYCSEIMAVSPETAMGDAITLMRNNSISCIVVANDKKPVGILTERDIVRSISAFGLSFMDLPIGESHSKTVQTVHKDSFVFEAFQALAENNVRHLVVVDDVGDAVGVVTQSDLLNHLGYEYFIKVKTVDQVMNRQVYVIGMNTTLFEATKKMAEMKVSFLVICDESAKPVGVLTERDMTRLAADKHMDWNCLATEVMSSPVHTTHPGKSVYAAAEMMREKNIRRLVVVNDEGDVTGVMTQTDMIHGLESRYIDSLKTIIQEQGRELDSMVNRLSEKTLYLDSILHSSIDMGIIATDADMTIVYYNSAAEEILGVPASDALGKSIAEIHAVEHVSQERIAKAMRNVNEKQFHTFHFSRQRGCGVLHLQARLSSIQGQHNGERIGYVVTVQDITEQQQAEDTIRRLAFYDMLTGLPNRVLFYERLYSEIARARRQQSRFGLMIMDIDLFKKINDTYGHHAGDNTLKEVGQRLDSLLRKTDTAARLGGDEFAFILPDVGNNESMLRIARNILHCLAAPFAIGEHSLHVQFSIGIAMFPEHGCDSEALYICSDEAMYRAKEMGRRNGRSNVVMAD</sequence>
<evidence type="ECO:0000259" key="3">
    <source>
        <dbReference type="PROSITE" id="PS50887"/>
    </source>
</evidence>
<dbReference type="Gene3D" id="3.30.450.20">
    <property type="entry name" value="PAS domain"/>
    <property type="match status" value="1"/>
</dbReference>
<comment type="caution">
    <text evidence="5">The sequence shown here is derived from an EMBL/GenBank/DDBJ whole genome shotgun (WGS) entry which is preliminary data.</text>
</comment>
<dbReference type="InterPro" id="IPR000644">
    <property type="entry name" value="CBS_dom"/>
</dbReference>
<evidence type="ECO:0000259" key="2">
    <source>
        <dbReference type="PROSITE" id="PS50112"/>
    </source>
</evidence>
<reference evidence="5 6" key="1">
    <citation type="submission" date="2018-06" db="EMBL/GenBank/DDBJ databases">
        <title>Complete genome of Desulfovibrio indonesiensis P37SLT.</title>
        <authorList>
            <person name="Crispim J.S."/>
            <person name="Vidigal P.M.P."/>
            <person name="Silva L.C.F."/>
            <person name="Laguardia C.N."/>
            <person name="Araujo L.C."/>
            <person name="Dias R.S."/>
            <person name="Sousa M.P."/>
            <person name="Paula S.O."/>
            <person name="Silva C."/>
        </authorList>
    </citation>
    <scope>NUCLEOTIDE SEQUENCE [LARGE SCALE GENOMIC DNA]</scope>
    <source>
        <strain evidence="5 6">P37SLT</strain>
    </source>
</reference>
<dbReference type="Pfam" id="PF08448">
    <property type="entry name" value="PAS_4"/>
    <property type="match status" value="1"/>
</dbReference>
<dbReference type="PROSITE" id="PS50112">
    <property type="entry name" value="PAS"/>
    <property type="match status" value="1"/>
</dbReference>
<evidence type="ECO:0000256" key="1">
    <source>
        <dbReference type="PROSITE-ProRule" id="PRU00703"/>
    </source>
</evidence>
<dbReference type="InterPro" id="IPR052163">
    <property type="entry name" value="DGC-Regulatory_Protein"/>
</dbReference>
<evidence type="ECO:0000259" key="4">
    <source>
        <dbReference type="PROSITE" id="PS51371"/>
    </source>
</evidence>
<dbReference type="GO" id="GO:0003824">
    <property type="term" value="F:catalytic activity"/>
    <property type="evidence" value="ECO:0007669"/>
    <property type="project" value="UniProtKB-ARBA"/>
</dbReference>
<dbReference type="AlphaFoldDB" id="A0A7M3MG75"/>
<evidence type="ECO:0000313" key="6">
    <source>
        <dbReference type="Proteomes" id="UP000448292"/>
    </source>
</evidence>
<feature type="domain" description="CBS" evidence="4">
    <location>
        <begin position="174"/>
        <end position="231"/>
    </location>
</feature>